<organism evidence="3">
    <name type="scientific">Rhodosorus marinus</name>
    <dbReference type="NCBI Taxonomy" id="101924"/>
    <lineage>
        <taxon>Eukaryota</taxon>
        <taxon>Rhodophyta</taxon>
        <taxon>Stylonematophyceae</taxon>
        <taxon>Stylonematales</taxon>
        <taxon>Stylonemataceae</taxon>
        <taxon>Rhodosorus</taxon>
    </lineage>
</organism>
<dbReference type="GO" id="GO:0043161">
    <property type="term" value="P:proteasome-mediated ubiquitin-dependent protein catabolic process"/>
    <property type="evidence" value="ECO:0007669"/>
    <property type="project" value="TreeGrafter"/>
</dbReference>
<dbReference type="InterPro" id="IPR006746">
    <property type="entry name" value="26S_Psome_Rpn12"/>
</dbReference>
<name>A0A7S2ZS87_9RHOD</name>
<feature type="domain" description="CSN8/PSMD8/EIF3K" evidence="2">
    <location>
        <begin position="106"/>
        <end position="211"/>
    </location>
</feature>
<accession>A0A7S2ZS87</accession>
<dbReference type="PANTHER" id="PTHR12387:SF0">
    <property type="entry name" value="26S PROTEASOME NON-ATPASE REGULATORY SUBUNIT 8"/>
    <property type="match status" value="1"/>
</dbReference>
<evidence type="ECO:0000256" key="1">
    <source>
        <dbReference type="ARBA" id="ARBA00022942"/>
    </source>
</evidence>
<dbReference type="PANTHER" id="PTHR12387">
    <property type="entry name" value="26S PROTEASOME NON-ATPASE REGULATORY SUBUNIT 8"/>
    <property type="match status" value="1"/>
</dbReference>
<keyword evidence="1" id="KW-0647">Proteasome</keyword>
<dbReference type="GO" id="GO:0008541">
    <property type="term" value="C:proteasome regulatory particle, lid subcomplex"/>
    <property type="evidence" value="ECO:0007669"/>
    <property type="project" value="TreeGrafter"/>
</dbReference>
<proteinExistence type="predicted"/>
<dbReference type="GO" id="GO:0005829">
    <property type="term" value="C:cytosol"/>
    <property type="evidence" value="ECO:0007669"/>
    <property type="project" value="TreeGrafter"/>
</dbReference>
<dbReference type="AlphaFoldDB" id="A0A7S2ZS87"/>
<dbReference type="InterPro" id="IPR033464">
    <property type="entry name" value="CSN8_PSD8_EIF3K"/>
</dbReference>
<evidence type="ECO:0000259" key="2">
    <source>
        <dbReference type="Pfam" id="PF10075"/>
    </source>
</evidence>
<reference evidence="3" key="1">
    <citation type="submission" date="2021-01" db="EMBL/GenBank/DDBJ databases">
        <authorList>
            <person name="Corre E."/>
            <person name="Pelletier E."/>
            <person name="Niang G."/>
            <person name="Scheremetjew M."/>
            <person name="Finn R."/>
            <person name="Kale V."/>
            <person name="Holt S."/>
            <person name="Cochrane G."/>
            <person name="Meng A."/>
            <person name="Brown T."/>
            <person name="Cohen L."/>
        </authorList>
    </citation>
    <scope>NUCLEOTIDE SEQUENCE</scope>
    <source>
        <strain evidence="3">CCMP 769</strain>
    </source>
</reference>
<dbReference type="EMBL" id="HBHW01021996">
    <property type="protein sequence ID" value="CAE0048812.1"/>
    <property type="molecule type" value="Transcribed_RNA"/>
</dbReference>
<sequence length="279" mass="30874">MGDIAGIQSMVADLTKMVDGPNPDLSKCKDLVNKVKIELVKCPELQPGAYLDSSESSMPLILARQTYEKAAGLSILCEDIDGFYRNVALLKDFYFDYSSILPPSESETLVIALQLLLLLAENQVARFHTELELIPEELRDNVYVRFPIELEQFLTEGSYSELLAAKDHIPEKSFAYFMNLLMETVRDEVAKSCESAFDELTYPAAQKMLNLGMPWLPTEAWKCVALDQGLAVPGSTADRKCAAFVLMGALFLSSQTRSLSSSSTAWIGVGSSRTQQYGL</sequence>
<dbReference type="GO" id="GO:0005634">
    <property type="term" value="C:nucleus"/>
    <property type="evidence" value="ECO:0007669"/>
    <property type="project" value="TreeGrafter"/>
</dbReference>
<evidence type="ECO:0000313" key="3">
    <source>
        <dbReference type="EMBL" id="CAE0048812.1"/>
    </source>
</evidence>
<gene>
    <name evidence="3" type="ORF">RMAR00112_LOCUS16809</name>
</gene>
<dbReference type="Gene3D" id="1.25.40.990">
    <property type="match status" value="1"/>
</dbReference>
<protein>
    <recommendedName>
        <fullName evidence="2">CSN8/PSMD8/EIF3K domain-containing protein</fullName>
    </recommendedName>
</protein>
<dbReference type="Pfam" id="PF10075">
    <property type="entry name" value="CSN8_PSD8_EIF3K"/>
    <property type="match status" value="1"/>
</dbReference>